<evidence type="ECO:0000313" key="2">
    <source>
        <dbReference type="EMBL" id="SET16654.1"/>
    </source>
</evidence>
<accession>A0A1I0CBZ8</accession>
<keyword evidence="1" id="KW-0812">Transmembrane</keyword>
<sequence>MISTVVPTVIYIALIAVEYANYPDFSSQTVMFSTMYSAVSLVAVIYAARIPMPIL</sequence>
<dbReference type="AlphaFoldDB" id="A0A1I0CBZ8"/>
<evidence type="ECO:0000313" key="3">
    <source>
        <dbReference type="Proteomes" id="UP000199568"/>
    </source>
</evidence>
<evidence type="ECO:0000256" key="1">
    <source>
        <dbReference type="SAM" id="Phobius"/>
    </source>
</evidence>
<keyword evidence="3" id="KW-1185">Reference proteome</keyword>
<dbReference type="Proteomes" id="UP000199568">
    <property type="component" value="Unassembled WGS sequence"/>
</dbReference>
<reference evidence="2 3" key="1">
    <citation type="submission" date="2016-10" db="EMBL/GenBank/DDBJ databases">
        <authorList>
            <person name="de Groot N.N."/>
        </authorList>
    </citation>
    <scope>NUCLEOTIDE SEQUENCE [LARGE SCALE GENOMIC DNA]</scope>
    <source>
        <strain evidence="2 3">DSM 18979</strain>
    </source>
</reference>
<proteinExistence type="predicted"/>
<feature type="transmembrane region" description="Helical" evidence="1">
    <location>
        <begin position="30"/>
        <end position="48"/>
    </location>
</feature>
<dbReference type="STRING" id="426128.SAMN05660297_01567"/>
<dbReference type="RefSeq" id="WP_170834732.1">
    <property type="nucleotide sequence ID" value="NZ_FOHU01000005.1"/>
</dbReference>
<organism evidence="2 3">
    <name type="scientific">Natronincola peptidivorans</name>
    <dbReference type="NCBI Taxonomy" id="426128"/>
    <lineage>
        <taxon>Bacteria</taxon>
        <taxon>Bacillati</taxon>
        <taxon>Bacillota</taxon>
        <taxon>Clostridia</taxon>
        <taxon>Peptostreptococcales</taxon>
        <taxon>Natronincolaceae</taxon>
        <taxon>Natronincola</taxon>
    </lineage>
</organism>
<keyword evidence="1" id="KW-0472">Membrane</keyword>
<dbReference type="EMBL" id="FOHU01000005">
    <property type="protein sequence ID" value="SET16654.1"/>
    <property type="molecule type" value="Genomic_DNA"/>
</dbReference>
<name>A0A1I0CBZ8_9FIRM</name>
<gene>
    <name evidence="2" type="ORF">SAMN05660297_01567</name>
</gene>
<protein>
    <submittedName>
        <fullName evidence="2">Uncharacterized protein</fullName>
    </submittedName>
</protein>
<keyword evidence="1" id="KW-1133">Transmembrane helix</keyword>